<dbReference type="InterPro" id="IPR017853">
    <property type="entry name" value="GH"/>
</dbReference>
<evidence type="ECO:0000313" key="3">
    <source>
        <dbReference type="EMBL" id="MFD2098930.1"/>
    </source>
</evidence>
<dbReference type="PANTHER" id="PTHR42767">
    <property type="entry name" value="ENDO-BETA-1,6-GALACTANASE"/>
    <property type="match status" value="1"/>
</dbReference>
<dbReference type="EMBL" id="JBHUHU010000001">
    <property type="protein sequence ID" value="MFD2098930.1"/>
    <property type="molecule type" value="Genomic_DNA"/>
</dbReference>
<dbReference type="Gene3D" id="2.60.40.1180">
    <property type="entry name" value="Golgi alpha-mannosidase II"/>
    <property type="match status" value="1"/>
</dbReference>
<keyword evidence="3" id="KW-0378">Hydrolase</keyword>
<dbReference type="Proteomes" id="UP001597342">
    <property type="component" value="Unassembled WGS sequence"/>
</dbReference>
<evidence type="ECO:0000259" key="2">
    <source>
        <dbReference type="Pfam" id="PF17189"/>
    </source>
</evidence>
<accession>A0ABW4XUY5</accession>
<name>A0ABW4XUY5_9FLAO</name>
<feature type="domain" description="Glycosyl hydrolase family 30 beta sandwich" evidence="2">
    <location>
        <begin position="443"/>
        <end position="523"/>
    </location>
</feature>
<dbReference type="InterPro" id="IPR033452">
    <property type="entry name" value="GH30_C"/>
</dbReference>
<evidence type="ECO:0000313" key="4">
    <source>
        <dbReference type="Proteomes" id="UP001597342"/>
    </source>
</evidence>
<feature type="domain" description="Endo-beta-1,6-galactanase-like" evidence="1">
    <location>
        <begin position="32"/>
        <end position="387"/>
    </location>
</feature>
<dbReference type="InterPro" id="IPR039743">
    <property type="entry name" value="6GAL/EXGAL"/>
</dbReference>
<sequence length="530" mass="60595">MKNRTLPSIHWCLTYFAIFLLAQSLYSQTKYTLGIDSGTTFQTMDNFGAAACWFGEGVGKYWPSEKKEQIAKLLFSQQMDSLGNPEGIGLSAWRFNIGAGTFEQGDESGIKDFRKRVESFINPDGSYDWSKQEGYLWLVKNAKAYGVEKLIAFSNSPPVYFTKNGRGFKTEKDYTTNLKEDKFDDFAEFLANVISHFKNEGLTFDYISPVNEPQWDWYGKFGEAKQEGSPWSNKDIAKLTKLLDKSLKENDLKTEILLSESAMLTFLYEGERNSHSQVEALFNPSSPNYVGNLEHVAPLIAGHSYFTDTSNERMVDIRRKVKQVTEENNIAFWQSEYSMLGDGFREGTEKKLTAMDCALFLAKVIHFDLTVANASAWQFWNSMEPGNPDFDTRYYFLALEPNEDHTDGNFYPVKTLWAMGHYSYFVRPGMTRIKVQGPILSGELNSELMTSAFMDEKDGKIVMVLINYSSEDIPVNFETEQLKGYKLFQQYLTTEETGMDLKKTKEGDLEETVELPKRSISTLVFQKNKL</sequence>
<comment type="caution">
    <text evidence="3">The sequence shown here is derived from an EMBL/GenBank/DDBJ whole genome shotgun (WGS) entry which is preliminary data.</text>
</comment>
<dbReference type="Pfam" id="PF14587">
    <property type="entry name" value="Glyco_hydr_30_2"/>
    <property type="match status" value="1"/>
</dbReference>
<reference evidence="4" key="1">
    <citation type="journal article" date="2019" name="Int. J. Syst. Evol. Microbiol.">
        <title>The Global Catalogue of Microorganisms (GCM) 10K type strain sequencing project: providing services to taxonomists for standard genome sequencing and annotation.</title>
        <authorList>
            <consortium name="The Broad Institute Genomics Platform"/>
            <consortium name="The Broad Institute Genome Sequencing Center for Infectious Disease"/>
            <person name="Wu L."/>
            <person name="Ma J."/>
        </authorList>
    </citation>
    <scope>NUCLEOTIDE SEQUENCE [LARGE SCALE GENOMIC DNA]</scope>
    <source>
        <strain evidence="4">JCM 3389</strain>
    </source>
</reference>
<dbReference type="Gene3D" id="3.20.20.80">
    <property type="entry name" value="Glycosidases"/>
    <property type="match status" value="1"/>
</dbReference>
<dbReference type="InterPro" id="IPR013780">
    <property type="entry name" value="Glyco_hydro_b"/>
</dbReference>
<dbReference type="RefSeq" id="WP_379829695.1">
    <property type="nucleotide sequence ID" value="NZ_JBHUHU010000001.1"/>
</dbReference>
<evidence type="ECO:0000259" key="1">
    <source>
        <dbReference type="Pfam" id="PF14587"/>
    </source>
</evidence>
<dbReference type="Pfam" id="PF17189">
    <property type="entry name" value="Glyco_hydro_30C"/>
    <property type="match status" value="1"/>
</dbReference>
<protein>
    <submittedName>
        <fullName evidence="3">Glycoside hydrolase</fullName>
    </submittedName>
</protein>
<dbReference type="InterPro" id="IPR039514">
    <property type="entry name" value="6GAL-like"/>
</dbReference>
<keyword evidence="4" id="KW-1185">Reference proteome</keyword>
<gene>
    <name evidence="3" type="ORF">ACFSJE_04030</name>
</gene>
<dbReference type="GO" id="GO:0016787">
    <property type="term" value="F:hydrolase activity"/>
    <property type="evidence" value="ECO:0007669"/>
    <property type="project" value="UniProtKB-KW"/>
</dbReference>
<dbReference type="PANTHER" id="PTHR42767:SF1">
    <property type="entry name" value="ENDO-BETA-1,6-GALACTANASE-LIKE DOMAIN-CONTAINING PROTEIN"/>
    <property type="match status" value="1"/>
</dbReference>
<proteinExistence type="predicted"/>
<dbReference type="SUPFAM" id="SSF51445">
    <property type="entry name" value="(Trans)glycosidases"/>
    <property type="match status" value="1"/>
</dbReference>
<organism evidence="3 4">
    <name type="scientific">Flagellimonas iocasae</name>
    <dbReference type="NCBI Taxonomy" id="2055905"/>
    <lineage>
        <taxon>Bacteria</taxon>
        <taxon>Pseudomonadati</taxon>
        <taxon>Bacteroidota</taxon>
        <taxon>Flavobacteriia</taxon>
        <taxon>Flavobacteriales</taxon>
        <taxon>Flavobacteriaceae</taxon>
        <taxon>Flagellimonas</taxon>
    </lineage>
</organism>